<evidence type="ECO:0008006" key="4">
    <source>
        <dbReference type="Google" id="ProtNLM"/>
    </source>
</evidence>
<dbReference type="Pfam" id="PF03357">
    <property type="entry name" value="Snf7"/>
    <property type="match status" value="1"/>
</dbReference>
<feature type="region of interest" description="Disordered" evidence="1">
    <location>
        <begin position="192"/>
        <end position="211"/>
    </location>
</feature>
<name>A0ABR2Z3C8_9CHLO</name>
<evidence type="ECO:0000313" key="2">
    <source>
        <dbReference type="EMBL" id="KAK9918465.1"/>
    </source>
</evidence>
<dbReference type="PANTHER" id="PTHR10476">
    <property type="entry name" value="CHARGED MULTIVESICULAR BODY PROTEIN"/>
    <property type="match status" value="1"/>
</dbReference>
<comment type="caution">
    <text evidence="2">The sequence shown here is derived from an EMBL/GenBank/DDBJ whole genome shotgun (WGS) entry which is preliminary data.</text>
</comment>
<protein>
    <recommendedName>
        <fullName evidence="4">Snf7-domain-containing protein</fullName>
    </recommendedName>
</protein>
<proteinExistence type="predicted"/>
<accession>A0ABR2Z3C8</accession>
<dbReference type="Gene3D" id="6.10.140.1230">
    <property type="match status" value="1"/>
</dbReference>
<organism evidence="2 3">
    <name type="scientific">Coccomyxa subellipsoidea</name>
    <dbReference type="NCBI Taxonomy" id="248742"/>
    <lineage>
        <taxon>Eukaryota</taxon>
        <taxon>Viridiplantae</taxon>
        <taxon>Chlorophyta</taxon>
        <taxon>core chlorophytes</taxon>
        <taxon>Trebouxiophyceae</taxon>
        <taxon>Trebouxiophyceae incertae sedis</taxon>
        <taxon>Coccomyxaceae</taxon>
        <taxon>Coccomyxa</taxon>
    </lineage>
</organism>
<reference evidence="2 3" key="1">
    <citation type="journal article" date="2024" name="Nat. Commun.">
        <title>Phylogenomics reveals the evolutionary origins of lichenization in chlorophyte algae.</title>
        <authorList>
            <person name="Puginier C."/>
            <person name="Libourel C."/>
            <person name="Otte J."/>
            <person name="Skaloud P."/>
            <person name="Haon M."/>
            <person name="Grisel S."/>
            <person name="Petersen M."/>
            <person name="Berrin J.G."/>
            <person name="Delaux P.M."/>
            <person name="Dal Grande F."/>
            <person name="Keller J."/>
        </authorList>
    </citation>
    <scope>NUCLEOTIDE SEQUENCE [LARGE SCALE GENOMIC DNA]</scope>
    <source>
        <strain evidence="2 3">SAG 216-7</strain>
    </source>
</reference>
<dbReference type="EMBL" id="JALJOT010000001">
    <property type="protein sequence ID" value="KAK9918465.1"/>
    <property type="molecule type" value="Genomic_DNA"/>
</dbReference>
<keyword evidence="3" id="KW-1185">Reference proteome</keyword>
<sequence length="211" mass="23053">MQYFQKKPTVKEQVRASQREITGGVRDLDRELLGIDREEKKLIKEIKEAARNGNEKGARALAKSLVRLRGQRTKVLASSAQLRGVRASIGTAAVTAKMGESMAKANEVMAAMGKTNDPAKIAQTMQQFQKENAKMEMGQEMMDDSLDGIWDDEDTEAETSDLMNQVLDEIGVDITAQMGSAPAKKAAVQQKVSAPVQDEDDSLTARLAALK</sequence>
<evidence type="ECO:0000256" key="1">
    <source>
        <dbReference type="SAM" id="MobiDB-lite"/>
    </source>
</evidence>
<evidence type="ECO:0000313" key="3">
    <source>
        <dbReference type="Proteomes" id="UP001491310"/>
    </source>
</evidence>
<dbReference type="InterPro" id="IPR005024">
    <property type="entry name" value="Snf7_fam"/>
</dbReference>
<gene>
    <name evidence="2" type="ORF">WJX75_004255</name>
</gene>
<dbReference type="Proteomes" id="UP001491310">
    <property type="component" value="Unassembled WGS sequence"/>
</dbReference>